<dbReference type="PANTHER" id="PTHR43884">
    <property type="entry name" value="ACYL-COA DEHYDROGENASE"/>
    <property type="match status" value="1"/>
</dbReference>
<geneLocation type="plasmid" evidence="9">
    <name>unnamed</name>
</geneLocation>
<gene>
    <name evidence="9" type="ORF">M4018_082440</name>
    <name evidence="10" type="ORF">R6500_082440</name>
</gene>
<organism evidence="9">
    <name type="scientific">Streptomyces rimosus</name>
    <dbReference type="NCBI Taxonomy" id="1927"/>
    <lineage>
        <taxon>Bacteria</taxon>
        <taxon>Bacillati</taxon>
        <taxon>Actinomycetota</taxon>
        <taxon>Actinomycetes</taxon>
        <taxon>Kitasatosporales</taxon>
        <taxon>Streptomycetaceae</taxon>
        <taxon>Streptomyces</taxon>
    </lineage>
</organism>
<dbReference type="Pfam" id="PF02770">
    <property type="entry name" value="Acyl-CoA_dh_M"/>
    <property type="match status" value="1"/>
</dbReference>
<dbReference type="Gene3D" id="1.10.540.10">
    <property type="entry name" value="Acyl-CoA dehydrogenase/oxidase, N-terminal domain"/>
    <property type="match status" value="1"/>
</dbReference>
<dbReference type="SUPFAM" id="SSF56645">
    <property type="entry name" value="Acyl-CoA dehydrogenase NM domain-like"/>
    <property type="match status" value="1"/>
</dbReference>
<dbReference type="InterPro" id="IPR046373">
    <property type="entry name" value="Acyl-CoA_Oxase/DH_mid-dom_sf"/>
</dbReference>
<dbReference type="SUPFAM" id="SSF47203">
    <property type="entry name" value="Acyl-CoA dehydrogenase C-terminal domain-like"/>
    <property type="match status" value="1"/>
</dbReference>
<dbReference type="AlphaFoldDB" id="A0A8F7KT99"/>
<evidence type="ECO:0000259" key="6">
    <source>
        <dbReference type="Pfam" id="PF00441"/>
    </source>
</evidence>
<dbReference type="Gene3D" id="1.20.140.10">
    <property type="entry name" value="Butyryl-CoA Dehydrogenase, subunit A, domain 3"/>
    <property type="match status" value="1"/>
</dbReference>
<geneLocation type="plasmid" evidence="10">
    <name>pPZG101</name>
</geneLocation>
<dbReference type="InterPro" id="IPR009100">
    <property type="entry name" value="AcylCoA_DH/oxidase_NM_dom_sf"/>
</dbReference>
<dbReference type="GO" id="GO:0003995">
    <property type="term" value="F:acyl-CoA dehydrogenase activity"/>
    <property type="evidence" value="ECO:0007669"/>
    <property type="project" value="TreeGrafter"/>
</dbReference>
<evidence type="ECO:0000256" key="3">
    <source>
        <dbReference type="ARBA" id="ARBA00022630"/>
    </source>
</evidence>
<keyword evidence="3 5" id="KW-0285">Flavoprotein</keyword>
<protein>
    <submittedName>
        <fullName evidence="9">Acyl-CoA/acyl-ACP dehydrogenase</fullName>
    </submittedName>
</protein>
<feature type="domain" description="Acyl-CoA dehydrogenase/oxidase C-terminal" evidence="6">
    <location>
        <begin position="226"/>
        <end position="371"/>
    </location>
</feature>
<keyword evidence="9" id="KW-0614">Plasmid</keyword>
<feature type="domain" description="Acyl-CoA oxidase/dehydrogenase middle" evidence="7">
    <location>
        <begin position="120"/>
        <end position="214"/>
    </location>
</feature>
<accession>A0A8F7KT99</accession>
<dbReference type="GO" id="GO:0050660">
    <property type="term" value="F:flavin adenine dinucleotide binding"/>
    <property type="evidence" value="ECO:0007669"/>
    <property type="project" value="InterPro"/>
</dbReference>
<evidence type="ECO:0000259" key="8">
    <source>
        <dbReference type="Pfam" id="PF02771"/>
    </source>
</evidence>
<evidence type="ECO:0000259" key="7">
    <source>
        <dbReference type="Pfam" id="PF02770"/>
    </source>
</evidence>
<evidence type="ECO:0000256" key="2">
    <source>
        <dbReference type="ARBA" id="ARBA00009347"/>
    </source>
</evidence>
<dbReference type="RefSeq" id="WP_003979105.1">
    <property type="nucleotide sequence ID" value="NZ_CP025552.1"/>
</dbReference>
<sequence length="383" mass="41060">MINHFADSELRDHYKKLAAESVAPRAAQCTKRGLLDKNSWQELSDAGIWRLAVPSEWGGQGGTWWDFAAAFEGVAGGGRDLGFCLSMLAQAGLIRSLLIYGTEEQKAYWLPRLLGGEVGATALTETTGGSDVTRIKAAAVQDGDHYILSGHKDHITNGPVADVALVLGRVPAVGAHDITLFMVDLHAEGVRRGPAEDMMGNRTSPTGPIALDGVRVDAKNIVGGIGSGIDAVYNTISLDRLLYGILAAAYLDPLLDEVLEYAKQRHAFKVPIADHQYVQGRITDTKFAIEATRWVSYGALDALMHGSPQASLMCSVAKYHAGETLKLGAETGLRVYGHLGYMEGPCAQALRDALGTVIAGGTAEMQRKNVFNQMRRLSDEVAA</sequence>
<feature type="domain" description="Acyl-CoA dehydrogenase/oxidase N-terminal" evidence="8">
    <location>
        <begin position="8"/>
        <end position="117"/>
    </location>
</feature>
<evidence type="ECO:0000313" key="10">
    <source>
        <dbReference type="EMBL" id="QXV92316.1"/>
    </source>
</evidence>
<dbReference type="InterPro" id="IPR036250">
    <property type="entry name" value="AcylCo_DH-like_C"/>
</dbReference>
<evidence type="ECO:0000313" key="9">
    <source>
        <dbReference type="EMBL" id="QXV92047.1"/>
    </source>
</evidence>
<dbReference type="Pfam" id="PF02771">
    <property type="entry name" value="Acyl-CoA_dh_N"/>
    <property type="match status" value="1"/>
</dbReference>
<name>A0A8F7KT99_STRRM</name>
<dbReference type="PANTHER" id="PTHR43884:SF12">
    <property type="entry name" value="ISOVALERYL-COA DEHYDROGENASE, MITOCHONDRIAL-RELATED"/>
    <property type="match status" value="1"/>
</dbReference>
<keyword evidence="5" id="KW-0560">Oxidoreductase</keyword>
<dbReference type="Pfam" id="PF00441">
    <property type="entry name" value="Acyl-CoA_dh_1"/>
    <property type="match status" value="1"/>
</dbReference>
<comment type="similarity">
    <text evidence="2 5">Belongs to the acyl-CoA dehydrogenase family.</text>
</comment>
<evidence type="ECO:0000256" key="1">
    <source>
        <dbReference type="ARBA" id="ARBA00001974"/>
    </source>
</evidence>
<dbReference type="InterPro" id="IPR006091">
    <property type="entry name" value="Acyl-CoA_Oxase/DH_mid-dom"/>
</dbReference>
<reference evidence="9" key="1">
    <citation type="submission" date="2021-06" db="EMBL/GenBank/DDBJ databases">
        <authorList>
            <person name="Tome M."/>
            <person name="Jakse J."/>
            <person name="Slemc L."/>
            <person name="Garcia A.R."/>
            <person name="Petkovic H."/>
        </authorList>
    </citation>
    <scope>NUCLEOTIDE SEQUENCE</scope>
    <source>
        <plasmid evidence="10">pPZG101</plasmid>
        <plasmid evidence="9">unnamed</plasmid>
    </source>
</reference>
<dbReference type="EMBL" id="MZ502218">
    <property type="protein sequence ID" value="QXV92047.1"/>
    <property type="molecule type" value="Genomic_DNA"/>
</dbReference>
<dbReference type="InterPro" id="IPR037069">
    <property type="entry name" value="AcylCoA_DH/ox_N_sf"/>
</dbReference>
<dbReference type="GeneID" id="66860628"/>
<keyword evidence="4 5" id="KW-0274">FAD</keyword>
<dbReference type="InterPro" id="IPR009075">
    <property type="entry name" value="AcylCo_DH/oxidase_C"/>
</dbReference>
<dbReference type="CDD" id="cd00567">
    <property type="entry name" value="ACAD"/>
    <property type="match status" value="1"/>
</dbReference>
<comment type="cofactor">
    <cofactor evidence="1 5">
        <name>FAD</name>
        <dbReference type="ChEBI" id="CHEBI:57692"/>
    </cofactor>
</comment>
<evidence type="ECO:0000256" key="5">
    <source>
        <dbReference type="RuleBase" id="RU362125"/>
    </source>
</evidence>
<dbReference type="Gene3D" id="2.40.110.10">
    <property type="entry name" value="Butyryl-CoA Dehydrogenase, subunit A, domain 2"/>
    <property type="match status" value="1"/>
</dbReference>
<dbReference type="EMBL" id="MZ502219">
    <property type="protein sequence ID" value="QXV92316.1"/>
    <property type="molecule type" value="Genomic_DNA"/>
</dbReference>
<dbReference type="InterPro" id="IPR013786">
    <property type="entry name" value="AcylCoA_DH/ox_N"/>
</dbReference>
<proteinExistence type="inferred from homology"/>
<evidence type="ECO:0000256" key="4">
    <source>
        <dbReference type="ARBA" id="ARBA00022827"/>
    </source>
</evidence>